<dbReference type="EMBL" id="BAAAOR010000040">
    <property type="protein sequence ID" value="GAA1543944.1"/>
    <property type="molecule type" value="Genomic_DNA"/>
</dbReference>
<dbReference type="PROSITE" id="PS51257">
    <property type="entry name" value="PROKAR_LIPOPROTEIN"/>
    <property type="match status" value="1"/>
</dbReference>
<keyword evidence="2" id="KW-0732">Signal</keyword>
<evidence type="ECO:0000259" key="3">
    <source>
        <dbReference type="Pfam" id="PF13845"/>
    </source>
</evidence>
<dbReference type="Proteomes" id="UP001500842">
    <property type="component" value="Unassembled WGS sequence"/>
</dbReference>
<evidence type="ECO:0000313" key="4">
    <source>
        <dbReference type="EMBL" id="GAA1543944.1"/>
    </source>
</evidence>
<gene>
    <name evidence="4" type="ORF">GCM10009788_53030</name>
</gene>
<feature type="domain" description="Septum formation-related" evidence="3">
    <location>
        <begin position="56"/>
        <end position="275"/>
    </location>
</feature>
<dbReference type="Pfam" id="PF13845">
    <property type="entry name" value="Septum_form"/>
    <property type="match status" value="1"/>
</dbReference>
<reference evidence="4 5" key="1">
    <citation type="journal article" date="2019" name="Int. J. Syst. Evol. Microbiol.">
        <title>The Global Catalogue of Microorganisms (GCM) 10K type strain sequencing project: providing services to taxonomists for standard genome sequencing and annotation.</title>
        <authorList>
            <consortium name="The Broad Institute Genomics Platform"/>
            <consortium name="The Broad Institute Genome Sequencing Center for Infectious Disease"/>
            <person name="Wu L."/>
            <person name="Ma J."/>
        </authorList>
    </citation>
    <scope>NUCLEOTIDE SEQUENCE [LARGE SCALE GENOMIC DNA]</scope>
    <source>
        <strain evidence="4 5">JCM 14942</strain>
    </source>
</reference>
<feature type="region of interest" description="Disordered" evidence="1">
    <location>
        <begin position="29"/>
        <end position="54"/>
    </location>
</feature>
<feature type="chain" id="PRO_5047202606" description="Septum formation-related domain-containing protein" evidence="2">
    <location>
        <begin position="27"/>
        <end position="279"/>
    </location>
</feature>
<accession>A0ABN2BN52</accession>
<protein>
    <recommendedName>
        <fullName evidence="3">Septum formation-related domain-containing protein</fullName>
    </recommendedName>
</protein>
<comment type="caution">
    <text evidence="4">The sequence shown here is derived from an EMBL/GenBank/DDBJ whole genome shotgun (WGS) entry which is preliminary data.</text>
</comment>
<feature type="signal peptide" evidence="2">
    <location>
        <begin position="1"/>
        <end position="26"/>
    </location>
</feature>
<evidence type="ECO:0000256" key="2">
    <source>
        <dbReference type="SAM" id="SignalP"/>
    </source>
</evidence>
<evidence type="ECO:0000313" key="5">
    <source>
        <dbReference type="Proteomes" id="UP001500842"/>
    </source>
</evidence>
<keyword evidence="5" id="KW-1185">Reference proteome</keyword>
<dbReference type="InterPro" id="IPR026004">
    <property type="entry name" value="Septum_form"/>
</dbReference>
<proteinExistence type="predicted"/>
<organism evidence="4 5">
    <name type="scientific">Nocardioides humi</name>
    <dbReference type="NCBI Taxonomy" id="449461"/>
    <lineage>
        <taxon>Bacteria</taxon>
        <taxon>Bacillati</taxon>
        <taxon>Actinomycetota</taxon>
        <taxon>Actinomycetes</taxon>
        <taxon>Propionibacteriales</taxon>
        <taxon>Nocardioidaceae</taxon>
        <taxon>Nocardioides</taxon>
    </lineage>
</organism>
<feature type="compositionally biased region" description="Low complexity" evidence="1">
    <location>
        <begin position="41"/>
        <end position="54"/>
    </location>
</feature>
<name>A0ABN2BN52_9ACTN</name>
<evidence type="ECO:0000256" key="1">
    <source>
        <dbReference type="SAM" id="MobiDB-lite"/>
    </source>
</evidence>
<sequence length="279" mass="29456">MTGSLRRVRRAANAGAALLALTGLVACSGGGEEKEPPPTAPSTQAPAAAPDPGPTAGACYPLPYDAAVAPTSEVEAVDCEQPHTSVTFAIGTIDAFVDGHLLAVDSEKVQAQVSSACPTQLLSYVGGTLTDLRLSMIRSIWFTPTVEQSDAGATWYRCDAVLLDGASRLADLDGDLEGALAGEGVPNKYAMCGTAAPDAEDFERVRCSAKHSWRAIDVVAFEAVKYPGVKKVRAAGRTRCEDAAADVAEDPLTFQWGYEWPTKEQWAMGQKFGRCWTAD</sequence>